<name>A0A1H4E1L8_9ACTO</name>
<dbReference type="GO" id="GO:0003735">
    <property type="term" value="F:structural constituent of ribosome"/>
    <property type="evidence" value="ECO:0007669"/>
    <property type="project" value="InterPro"/>
</dbReference>
<comment type="similarity">
    <text evidence="1 5">Belongs to the bacterial ribosomal protein bL33 family.</text>
</comment>
<dbReference type="PROSITE" id="PS00582">
    <property type="entry name" value="RIBOSOMAL_L33"/>
    <property type="match status" value="1"/>
</dbReference>
<dbReference type="InterPro" id="IPR011332">
    <property type="entry name" value="Ribosomal_zn-bd"/>
</dbReference>
<gene>
    <name evidence="5" type="primary">rpmG</name>
    <name evidence="7" type="ORF">SAMN02910418_02412</name>
</gene>
<feature type="compositionally biased region" description="Basic residues" evidence="6">
    <location>
        <begin position="46"/>
        <end position="56"/>
    </location>
</feature>
<dbReference type="GO" id="GO:0005840">
    <property type="term" value="C:ribosome"/>
    <property type="evidence" value="ECO:0007669"/>
    <property type="project" value="UniProtKB-KW"/>
</dbReference>
<dbReference type="Proteomes" id="UP000199288">
    <property type="component" value="Unassembled WGS sequence"/>
</dbReference>
<dbReference type="InterPro" id="IPR001705">
    <property type="entry name" value="Ribosomal_bL33"/>
</dbReference>
<dbReference type="Pfam" id="PF00471">
    <property type="entry name" value="Ribosomal_L33"/>
    <property type="match status" value="1"/>
</dbReference>
<dbReference type="SUPFAM" id="SSF57829">
    <property type="entry name" value="Zn-binding ribosomal proteins"/>
    <property type="match status" value="1"/>
</dbReference>
<dbReference type="NCBIfam" id="NF001860">
    <property type="entry name" value="PRK00595.1"/>
    <property type="match status" value="1"/>
</dbReference>
<evidence type="ECO:0000256" key="6">
    <source>
        <dbReference type="SAM" id="MobiDB-lite"/>
    </source>
</evidence>
<dbReference type="InterPro" id="IPR038584">
    <property type="entry name" value="Ribosomal_bL33_sf"/>
</dbReference>
<evidence type="ECO:0000256" key="5">
    <source>
        <dbReference type="HAMAP-Rule" id="MF_00294"/>
    </source>
</evidence>
<evidence type="ECO:0000313" key="8">
    <source>
        <dbReference type="Proteomes" id="UP000199288"/>
    </source>
</evidence>
<protein>
    <recommendedName>
        <fullName evidence="4 5">Large ribosomal subunit protein bL33</fullName>
    </recommendedName>
</protein>
<evidence type="ECO:0000256" key="3">
    <source>
        <dbReference type="ARBA" id="ARBA00023274"/>
    </source>
</evidence>
<proteinExistence type="inferred from homology"/>
<dbReference type="OrthoDB" id="21586at2"/>
<dbReference type="Gene3D" id="2.20.28.120">
    <property type="entry name" value="Ribosomal protein L33"/>
    <property type="match status" value="1"/>
</dbReference>
<dbReference type="AlphaFoldDB" id="A0A1H4E1L8"/>
<keyword evidence="3 5" id="KW-0687">Ribonucleoprotein</keyword>
<keyword evidence="2 5" id="KW-0689">Ribosomal protein</keyword>
<dbReference type="InterPro" id="IPR018264">
    <property type="entry name" value="Ribosomal_bL33_CS"/>
</dbReference>
<keyword evidence="8" id="KW-1185">Reference proteome</keyword>
<evidence type="ECO:0000313" key="7">
    <source>
        <dbReference type="EMBL" id="SEA78717.1"/>
    </source>
</evidence>
<organism evidence="7 8">
    <name type="scientific">Bowdeniella nasicola</name>
    <dbReference type="NCBI Taxonomy" id="208480"/>
    <lineage>
        <taxon>Bacteria</taxon>
        <taxon>Bacillati</taxon>
        <taxon>Actinomycetota</taxon>
        <taxon>Actinomycetes</taxon>
        <taxon>Actinomycetales</taxon>
        <taxon>Actinomycetaceae</taxon>
        <taxon>Bowdeniella</taxon>
    </lineage>
</organism>
<evidence type="ECO:0000256" key="1">
    <source>
        <dbReference type="ARBA" id="ARBA00007596"/>
    </source>
</evidence>
<dbReference type="GO" id="GO:0005737">
    <property type="term" value="C:cytoplasm"/>
    <property type="evidence" value="ECO:0007669"/>
    <property type="project" value="UniProtKB-ARBA"/>
</dbReference>
<dbReference type="HAMAP" id="MF_00294">
    <property type="entry name" value="Ribosomal_bL33"/>
    <property type="match status" value="1"/>
</dbReference>
<sequence>MASKSADVRPKITLACEDCKERNYITKKNRRNTPDRLQLPKYCPRCNKKTNHRETR</sequence>
<dbReference type="RefSeq" id="WP_092566194.1">
    <property type="nucleotide sequence ID" value="NZ_FNQV01000024.1"/>
</dbReference>
<dbReference type="NCBIfam" id="NF001764">
    <property type="entry name" value="PRK00504.1"/>
    <property type="match status" value="1"/>
</dbReference>
<dbReference type="PANTHER" id="PTHR43168:SF2">
    <property type="entry name" value="LARGE RIBOSOMAL SUBUNIT PROTEIN BL33C"/>
    <property type="match status" value="1"/>
</dbReference>
<evidence type="ECO:0000256" key="2">
    <source>
        <dbReference type="ARBA" id="ARBA00022980"/>
    </source>
</evidence>
<reference evidence="8" key="1">
    <citation type="submission" date="2016-10" db="EMBL/GenBank/DDBJ databases">
        <authorList>
            <person name="Varghese N."/>
            <person name="Submissions S."/>
        </authorList>
    </citation>
    <scope>NUCLEOTIDE SEQUENCE [LARGE SCALE GENOMIC DNA]</scope>
    <source>
        <strain evidence="8">KPR-1</strain>
    </source>
</reference>
<dbReference type="NCBIfam" id="TIGR01023">
    <property type="entry name" value="rpmG_bact"/>
    <property type="match status" value="1"/>
</dbReference>
<accession>A0A1H4E1L8</accession>
<dbReference type="PANTHER" id="PTHR43168">
    <property type="entry name" value="50S RIBOSOMAL PROTEIN L33, CHLOROPLASTIC"/>
    <property type="match status" value="1"/>
</dbReference>
<feature type="region of interest" description="Disordered" evidence="6">
    <location>
        <begin position="30"/>
        <end position="56"/>
    </location>
</feature>
<dbReference type="GO" id="GO:1990904">
    <property type="term" value="C:ribonucleoprotein complex"/>
    <property type="evidence" value="ECO:0007669"/>
    <property type="project" value="UniProtKB-KW"/>
</dbReference>
<dbReference type="GO" id="GO:0006412">
    <property type="term" value="P:translation"/>
    <property type="evidence" value="ECO:0007669"/>
    <property type="project" value="UniProtKB-UniRule"/>
</dbReference>
<evidence type="ECO:0000256" key="4">
    <source>
        <dbReference type="ARBA" id="ARBA00035176"/>
    </source>
</evidence>
<dbReference type="EMBL" id="FNQV01000024">
    <property type="protein sequence ID" value="SEA78717.1"/>
    <property type="molecule type" value="Genomic_DNA"/>
</dbReference>